<dbReference type="RefSeq" id="WP_013032022.1">
    <property type="nucleotide sequence ID" value="NC_013960.1"/>
</dbReference>
<feature type="domain" description="DUF4224" evidence="2">
    <location>
        <begin position="2"/>
        <end position="46"/>
    </location>
</feature>
<dbReference type="OrthoDB" id="6975612at2"/>
<feature type="compositionally biased region" description="Basic and acidic residues" evidence="1">
    <location>
        <begin position="45"/>
        <end position="58"/>
    </location>
</feature>
<proteinExistence type="predicted"/>
<evidence type="ECO:0000256" key="1">
    <source>
        <dbReference type="SAM" id="MobiDB-lite"/>
    </source>
</evidence>
<sequence>MFLTRSELQELTGYKKPSCMIRQLRSYGLRFFVAADGYPRVARSEIEGGKQEKPKSRPDFSALERVGNGQEA</sequence>
<dbReference type="EMBL" id="CP001798">
    <property type="protein sequence ID" value="ADE14130.1"/>
    <property type="molecule type" value="Genomic_DNA"/>
</dbReference>
<dbReference type="Proteomes" id="UP000001844">
    <property type="component" value="Chromosome"/>
</dbReference>
<dbReference type="InterPro" id="IPR025319">
    <property type="entry name" value="DUF4224"/>
</dbReference>
<keyword evidence="4" id="KW-1185">Reference proteome</keyword>
<evidence type="ECO:0000313" key="4">
    <source>
        <dbReference type="Proteomes" id="UP000001844"/>
    </source>
</evidence>
<evidence type="ECO:0000313" key="3">
    <source>
        <dbReference type="EMBL" id="ADE14130.1"/>
    </source>
</evidence>
<gene>
    <name evidence="3" type="ordered locus">Nhal_0957</name>
</gene>
<dbReference type="KEGG" id="nhl:Nhal_0957"/>
<dbReference type="STRING" id="472759.Nhal_0957"/>
<name>D5BYE7_NITHN</name>
<reference evidence="4" key="1">
    <citation type="submission" date="2010-04" db="EMBL/GenBank/DDBJ databases">
        <title>Complete genome sequence of Nitrosococcus halophilus Nc4, a salt-adapted, aerobic obligate ammonia-oxidizing sulfur purple bacterium.</title>
        <authorList>
            <consortium name="US DOE Joint Genome Institute"/>
            <person name="Campbell M.A."/>
            <person name="Malfatti S.A."/>
            <person name="Chain P.S.G."/>
            <person name="Heidelberg J.F."/>
            <person name="Ward B.B."/>
            <person name="Klotz M.G."/>
        </authorList>
    </citation>
    <scope>NUCLEOTIDE SEQUENCE [LARGE SCALE GENOMIC DNA]</scope>
    <source>
        <strain evidence="4">Nc4</strain>
    </source>
</reference>
<protein>
    <recommendedName>
        <fullName evidence="2">DUF4224 domain-containing protein</fullName>
    </recommendedName>
</protein>
<dbReference type="HOGENOM" id="CLU_2718246_0_0_6"/>
<accession>D5BYE7</accession>
<evidence type="ECO:0000259" key="2">
    <source>
        <dbReference type="Pfam" id="PF13986"/>
    </source>
</evidence>
<dbReference type="Pfam" id="PF13986">
    <property type="entry name" value="DUF4224"/>
    <property type="match status" value="1"/>
</dbReference>
<dbReference type="AlphaFoldDB" id="D5BYE7"/>
<feature type="region of interest" description="Disordered" evidence="1">
    <location>
        <begin position="45"/>
        <end position="72"/>
    </location>
</feature>
<organism evidence="3 4">
    <name type="scientific">Nitrosococcus halophilus (strain Nc4)</name>
    <dbReference type="NCBI Taxonomy" id="472759"/>
    <lineage>
        <taxon>Bacteria</taxon>
        <taxon>Pseudomonadati</taxon>
        <taxon>Pseudomonadota</taxon>
        <taxon>Gammaproteobacteria</taxon>
        <taxon>Chromatiales</taxon>
        <taxon>Chromatiaceae</taxon>
        <taxon>Nitrosococcus</taxon>
    </lineage>
</organism>